<dbReference type="InterPro" id="IPR000182">
    <property type="entry name" value="GNAT_dom"/>
</dbReference>
<protein>
    <submittedName>
        <fullName evidence="5">GNAT family N-acetyltransferase</fullName>
        <ecNumber evidence="5">2.3.-.-</ecNumber>
    </submittedName>
</protein>
<evidence type="ECO:0000256" key="1">
    <source>
        <dbReference type="ARBA" id="ARBA00022679"/>
    </source>
</evidence>
<feature type="domain" description="N-acetyltransferase" evidence="4">
    <location>
        <begin position="12"/>
        <end position="177"/>
    </location>
</feature>
<proteinExistence type="inferred from homology"/>
<dbReference type="SUPFAM" id="SSF55729">
    <property type="entry name" value="Acyl-CoA N-acyltransferases (Nat)"/>
    <property type="match status" value="1"/>
</dbReference>
<comment type="similarity">
    <text evidence="3">Belongs to the acetyltransferase family. RimJ subfamily.</text>
</comment>
<dbReference type="PANTHER" id="PTHR43792:SF8">
    <property type="entry name" value="[RIBOSOMAL PROTEIN US5]-ALANINE N-ACETYLTRANSFERASE"/>
    <property type="match status" value="1"/>
</dbReference>
<dbReference type="PANTHER" id="PTHR43792">
    <property type="entry name" value="GNAT FAMILY, PUTATIVE (AFU_ORTHOLOGUE AFUA_3G00765)-RELATED-RELATED"/>
    <property type="match status" value="1"/>
</dbReference>
<keyword evidence="2 5" id="KW-0012">Acyltransferase</keyword>
<dbReference type="InterPro" id="IPR016181">
    <property type="entry name" value="Acyl_CoA_acyltransferase"/>
</dbReference>
<keyword evidence="6" id="KW-1185">Reference proteome</keyword>
<dbReference type="EMBL" id="JBIAPK010000013">
    <property type="protein sequence ID" value="MFF3343201.1"/>
    <property type="molecule type" value="Genomic_DNA"/>
</dbReference>
<dbReference type="RefSeq" id="WP_387898703.1">
    <property type="nucleotide sequence ID" value="NZ_JBIAPK010000013.1"/>
</dbReference>
<dbReference type="InterPro" id="IPR051531">
    <property type="entry name" value="N-acetyltransferase"/>
</dbReference>
<evidence type="ECO:0000259" key="4">
    <source>
        <dbReference type="PROSITE" id="PS51186"/>
    </source>
</evidence>
<keyword evidence="1 5" id="KW-0808">Transferase</keyword>
<accession>A0ABW6RNV2</accession>
<reference evidence="5 6" key="1">
    <citation type="submission" date="2024-10" db="EMBL/GenBank/DDBJ databases">
        <title>The Natural Products Discovery Center: Release of the First 8490 Sequenced Strains for Exploring Actinobacteria Biosynthetic Diversity.</title>
        <authorList>
            <person name="Kalkreuter E."/>
            <person name="Kautsar S.A."/>
            <person name="Yang D."/>
            <person name="Bader C.D."/>
            <person name="Teijaro C.N."/>
            <person name="Fluegel L."/>
            <person name="Davis C.M."/>
            <person name="Simpson J.R."/>
            <person name="Lauterbach L."/>
            <person name="Steele A.D."/>
            <person name="Gui C."/>
            <person name="Meng S."/>
            <person name="Li G."/>
            <person name="Viehrig K."/>
            <person name="Ye F."/>
            <person name="Su P."/>
            <person name="Kiefer A.F."/>
            <person name="Nichols A."/>
            <person name="Cepeda A.J."/>
            <person name="Yan W."/>
            <person name="Fan B."/>
            <person name="Jiang Y."/>
            <person name="Adhikari A."/>
            <person name="Zheng C.-J."/>
            <person name="Schuster L."/>
            <person name="Cowan T.M."/>
            <person name="Smanski M.J."/>
            <person name="Chevrette M.G."/>
            <person name="De Carvalho L.P.S."/>
            <person name="Shen B."/>
        </authorList>
    </citation>
    <scope>NUCLEOTIDE SEQUENCE [LARGE SCALE GENOMIC DNA]</scope>
    <source>
        <strain evidence="5 6">NPDC003029</strain>
    </source>
</reference>
<name>A0ABW6RNV2_9ACTN</name>
<sequence>MPHPIRIVGDKVVLREFTPADVDDVLEIIGDDQVTQWLSFDSRSHDEATAMIEGTVERAQQEPRTEFYLAVTARGTEDRVIGFARLGLAGVKAGKLGYATAAKEWGHGYATDAARTLTTYAFQELGLHRVSAAIGPENAASIALVEKLGFTKEGILRDHVFTNGTWRDSVLYSVLAHEWQRP</sequence>
<evidence type="ECO:0000256" key="3">
    <source>
        <dbReference type="ARBA" id="ARBA00038502"/>
    </source>
</evidence>
<dbReference type="Proteomes" id="UP001601976">
    <property type="component" value="Unassembled WGS sequence"/>
</dbReference>
<dbReference type="Pfam" id="PF13302">
    <property type="entry name" value="Acetyltransf_3"/>
    <property type="match status" value="1"/>
</dbReference>
<comment type="caution">
    <text evidence="5">The sequence shown here is derived from an EMBL/GenBank/DDBJ whole genome shotgun (WGS) entry which is preliminary data.</text>
</comment>
<evidence type="ECO:0000313" key="5">
    <source>
        <dbReference type="EMBL" id="MFF3343201.1"/>
    </source>
</evidence>
<dbReference type="PROSITE" id="PS51186">
    <property type="entry name" value="GNAT"/>
    <property type="match status" value="1"/>
</dbReference>
<dbReference type="GO" id="GO:0016746">
    <property type="term" value="F:acyltransferase activity"/>
    <property type="evidence" value="ECO:0007669"/>
    <property type="project" value="UniProtKB-KW"/>
</dbReference>
<dbReference type="EC" id="2.3.-.-" evidence="5"/>
<gene>
    <name evidence="5" type="ORF">ACFYWW_31615</name>
</gene>
<organism evidence="5 6">
    <name type="scientific">Streptomyces flavidovirens</name>
    <dbReference type="NCBI Taxonomy" id="67298"/>
    <lineage>
        <taxon>Bacteria</taxon>
        <taxon>Bacillati</taxon>
        <taxon>Actinomycetota</taxon>
        <taxon>Actinomycetes</taxon>
        <taxon>Kitasatosporales</taxon>
        <taxon>Streptomycetaceae</taxon>
        <taxon>Streptomyces</taxon>
    </lineage>
</organism>
<evidence type="ECO:0000313" key="6">
    <source>
        <dbReference type="Proteomes" id="UP001601976"/>
    </source>
</evidence>
<evidence type="ECO:0000256" key="2">
    <source>
        <dbReference type="ARBA" id="ARBA00023315"/>
    </source>
</evidence>
<dbReference type="Gene3D" id="3.40.630.30">
    <property type="match status" value="1"/>
</dbReference>